<dbReference type="AlphaFoldDB" id="A0A0B6YH04"/>
<proteinExistence type="predicted"/>
<feature type="region of interest" description="Disordered" evidence="1">
    <location>
        <begin position="1"/>
        <end position="34"/>
    </location>
</feature>
<feature type="non-terminal residue" evidence="2">
    <location>
        <position position="1"/>
    </location>
</feature>
<accession>A0A0B6YH04</accession>
<organism evidence="2">
    <name type="scientific">Arion vulgaris</name>
    <dbReference type="NCBI Taxonomy" id="1028688"/>
    <lineage>
        <taxon>Eukaryota</taxon>
        <taxon>Metazoa</taxon>
        <taxon>Spiralia</taxon>
        <taxon>Lophotrochozoa</taxon>
        <taxon>Mollusca</taxon>
        <taxon>Gastropoda</taxon>
        <taxon>Heterobranchia</taxon>
        <taxon>Euthyneura</taxon>
        <taxon>Panpulmonata</taxon>
        <taxon>Eupulmonata</taxon>
        <taxon>Stylommatophora</taxon>
        <taxon>Helicina</taxon>
        <taxon>Arionoidea</taxon>
        <taxon>Arionidae</taxon>
        <taxon>Arion</taxon>
    </lineage>
</organism>
<sequence>NDEGCNVDDGGGGSDSDVLDNGCDDTVEEKNKGEMKQQNLDITCQRIGNNQRTLTSEESVAGSVNAHNLPATHSLDSKPIVDSGTNHCMMSHDIQLQKLASTNTSYSNISSHNSTYTDVR</sequence>
<name>A0A0B6YH04_9EUPU</name>
<evidence type="ECO:0000256" key="1">
    <source>
        <dbReference type="SAM" id="MobiDB-lite"/>
    </source>
</evidence>
<protein>
    <submittedName>
        <fullName evidence="2">Uncharacterized protein</fullName>
    </submittedName>
</protein>
<gene>
    <name evidence="2" type="primary">ORF25191</name>
</gene>
<evidence type="ECO:0000313" key="2">
    <source>
        <dbReference type="EMBL" id="CEK55429.1"/>
    </source>
</evidence>
<dbReference type="EMBL" id="HACG01008564">
    <property type="protein sequence ID" value="CEK55429.1"/>
    <property type="molecule type" value="Transcribed_RNA"/>
</dbReference>
<reference evidence="2" key="1">
    <citation type="submission" date="2014-12" db="EMBL/GenBank/DDBJ databases">
        <title>Insight into the proteome of Arion vulgaris.</title>
        <authorList>
            <person name="Aradska J."/>
            <person name="Bulat T."/>
            <person name="Smidak R."/>
            <person name="Sarate P."/>
            <person name="Gangsoo J."/>
            <person name="Sialana F."/>
            <person name="Bilban M."/>
            <person name="Lubec G."/>
        </authorList>
    </citation>
    <scope>NUCLEOTIDE SEQUENCE</scope>
    <source>
        <tissue evidence="2">Skin</tissue>
    </source>
</reference>
<feature type="non-terminal residue" evidence="2">
    <location>
        <position position="120"/>
    </location>
</feature>